<proteinExistence type="predicted"/>
<feature type="compositionally biased region" description="Polar residues" evidence="1">
    <location>
        <begin position="1"/>
        <end position="12"/>
    </location>
</feature>
<dbReference type="AlphaFoldDB" id="A0A8J4TYL4"/>
<evidence type="ECO:0000313" key="2">
    <source>
        <dbReference type="EMBL" id="KAF5897098.1"/>
    </source>
</evidence>
<dbReference type="Proteomes" id="UP000727407">
    <property type="component" value="Unassembled WGS sequence"/>
</dbReference>
<name>A0A8J4TYL4_CLAMG</name>
<sequence>MNQRNATSQDCQRATAGAPKTFTISELQETLRSFPETRRLHEESNDLSQTQALEV</sequence>
<organism evidence="2 3">
    <name type="scientific">Clarias magur</name>
    <name type="common">Asian catfish</name>
    <name type="synonym">Macropteronotus magur</name>
    <dbReference type="NCBI Taxonomy" id="1594786"/>
    <lineage>
        <taxon>Eukaryota</taxon>
        <taxon>Metazoa</taxon>
        <taxon>Chordata</taxon>
        <taxon>Craniata</taxon>
        <taxon>Vertebrata</taxon>
        <taxon>Euteleostomi</taxon>
        <taxon>Actinopterygii</taxon>
        <taxon>Neopterygii</taxon>
        <taxon>Teleostei</taxon>
        <taxon>Ostariophysi</taxon>
        <taxon>Siluriformes</taxon>
        <taxon>Clariidae</taxon>
        <taxon>Clarias</taxon>
    </lineage>
</organism>
<evidence type="ECO:0000313" key="3">
    <source>
        <dbReference type="Proteomes" id="UP000727407"/>
    </source>
</evidence>
<reference evidence="2" key="1">
    <citation type="submission" date="2020-07" db="EMBL/GenBank/DDBJ databases">
        <title>Clarias magur genome sequencing, assembly and annotation.</title>
        <authorList>
            <person name="Kushwaha B."/>
            <person name="Kumar R."/>
            <person name="Das P."/>
            <person name="Joshi C.G."/>
            <person name="Kumar D."/>
            <person name="Nagpure N.S."/>
            <person name="Pandey M."/>
            <person name="Agarwal S."/>
            <person name="Srivastava S."/>
            <person name="Singh M."/>
            <person name="Sahoo L."/>
            <person name="Jayasankar P."/>
            <person name="Meher P.K."/>
            <person name="Koringa P.G."/>
            <person name="Iquebal M.A."/>
            <person name="Das S.P."/>
            <person name="Bit A."/>
            <person name="Patnaik S."/>
            <person name="Patel N."/>
            <person name="Shah T.M."/>
            <person name="Hinsu A."/>
            <person name="Jena J.K."/>
        </authorList>
    </citation>
    <scope>NUCLEOTIDE SEQUENCE</scope>
    <source>
        <strain evidence="2">CIFAMagur01</strain>
        <tissue evidence="2">Testis</tissue>
    </source>
</reference>
<feature type="compositionally biased region" description="Polar residues" evidence="1">
    <location>
        <begin position="22"/>
        <end position="31"/>
    </location>
</feature>
<comment type="caution">
    <text evidence="2">The sequence shown here is derived from an EMBL/GenBank/DDBJ whole genome shotgun (WGS) entry which is preliminary data.</text>
</comment>
<keyword evidence="3" id="KW-1185">Reference proteome</keyword>
<gene>
    <name evidence="2" type="ORF">DAT39_013221</name>
</gene>
<feature type="region of interest" description="Disordered" evidence="1">
    <location>
        <begin position="1"/>
        <end position="55"/>
    </location>
</feature>
<feature type="compositionally biased region" description="Polar residues" evidence="1">
    <location>
        <begin position="46"/>
        <end position="55"/>
    </location>
</feature>
<protein>
    <submittedName>
        <fullName evidence="2">Uncharacterized protein</fullName>
    </submittedName>
</protein>
<dbReference type="EMBL" id="QNUK01000249">
    <property type="protein sequence ID" value="KAF5897098.1"/>
    <property type="molecule type" value="Genomic_DNA"/>
</dbReference>
<feature type="compositionally biased region" description="Basic and acidic residues" evidence="1">
    <location>
        <begin position="35"/>
        <end position="44"/>
    </location>
</feature>
<accession>A0A8J4TYL4</accession>
<evidence type="ECO:0000256" key="1">
    <source>
        <dbReference type="SAM" id="MobiDB-lite"/>
    </source>
</evidence>